<dbReference type="GO" id="GO:0051301">
    <property type="term" value="P:cell division"/>
    <property type="evidence" value="ECO:0007669"/>
    <property type="project" value="UniProtKB-KW"/>
</dbReference>
<proteinExistence type="predicted"/>
<dbReference type="InterPro" id="IPR002797">
    <property type="entry name" value="Polysacc_synth"/>
</dbReference>
<feature type="transmembrane region" description="Helical" evidence="6">
    <location>
        <begin position="420"/>
        <end position="440"/>
    </location>
</feature>
<keyword evidence="5 6" id="KW-0472">Membrane</keyword>
<keyword evidence="2" id="KW-1003">Cell membrane</keyword>
<dbReference type="InterPro" id="IPR024923">
    <property type="entry name" value="PG_synth_SpoVB"/>
</dbReference>
<evidence type="ECO:0000313" key="7">
    <source>
        <dbReference type="EMBL" id="VYT69116.1"/>
    </source>
</evidence>
<feature type="transmembrane region" description="Helical" evidence="6">
    <location>
        <begin position="85"/>
        <end position="107"/>
    </location>
</feature>
<keyword evidence="7" id="KW-0131">Cell cycle</keyword>
<gene>
    <name evidence="7" type="primary">ytgP_2</name>
    <name evidence="7" type="ORF">ECLFYP2_01370</name>
</gene>
<evidence type="ECO:0000256" key="6">
    <source>
        <dbReference type="SAM" id="Phobius"/>
    </source>
</evidence>
<keyword evidence="7" id="KW-0132">Cell division</keyword>
<evidence type="ECO:0000256" key="4">
    <source>
        <dbReference type="ARBA" id="ARBA00022989"/>
    </source>
</evidence>
<feature type="transmembrane region" description="Helical" evidence="6">
    <location>
        <begin position="364"/>
        <end position="382"/>
    </location>
</feature>
<organism evidence="7">
    <name type="scientific">Enterococcus casseliflavus</name>
    <name type="common">Enterococcus flavescens</name>
    <dbReference type="NCBI Taxonomy" id="37734"/>
    <lineage>
        <taxon>Bacteria</taxon>
        <taxon>Bacillati</taxon>
        <taxon>Bacillota</taxon>
        <taxon>Bacilli</taxon>
        <taxon>Lactobacillales</taxon>
        <taxon>Enterococcaceae</taxon>
        <taxon>Enterococcus</taxon>
    </lineage>
</organism>
<evidence type="ECO:0000256" key="2">
    <source>
        <dbReference type="ARBA" id="ARBA00022475"/>
    </source>
</evidence>
<feature type="transmembrane region" description="Helical" evidence="6">
    <location>
        <begin position="119"/>
        <end position="139"/>
    </location>
</feature>
<feature type="transmembrane region" description="Helical" evidence="6">
    <location>
        <begin position="50"/>
        <end position="73"/>
    </location>
</feature>
<dbReference type="InterPro" id="IPR050833">
    <property type="entry name" value="Poly_Biosynth_Transport"/>
</dbReference>
<dbReference type="PANTHER" id="PTHR30250:SF29">
    <property type="entry name" value="POLYSACCHARIDE BIOSYNTHESIS PROTEIN C-TERMINAL DOMAIN-CONTAINING PROTEIN"/>
    <property type="match status" value="1"/>
</dbReference>
<evidence type="ECO:0000256" key="3">
    <source>
        <dbReference type="ARBA" id="ARBA00022692"/>
    </source>
</evidence>
<dbReference type="PANTHER" id="PTHR30250">
    <property type="entry name" value="PST FAMILY PREDICTED COLANIC ACID TRANSPORTER"/>
    <property type="match status" value="1"/>
</dbReference>
<sequence>MPKSQLKRTMEGAFILTIASFIAKILSAVYRVPFQNLVGDEGFYVYQQVYPIYGLAMTLALSGLPQFISRIVAEEPDPLKSKERLQALTPFVLWSAISLWAVTFLFAGPIAQVMGDHQLAGLIRVVSFTFLFVPPLTFYRGMFQGNLQMVPTAVSQVVEQLLRVGVILGAAAAFQQLGWTIYQTGTVAMMGALVGGLAAWWILSYYSRQINGKRLSLWHKPVTSTGENPAVLSASLKKRFFLEGGLLTIYSGYLILFQLADSFLLTNALEAGGMTAQAARISKGIYDRGQPLVQLGLVVAMALSSTFLPTLTKYLTVKNQQLFEKSAKMYLRLTIGIASASAVGLAILLPYINFALFKDGSGNAALVLFVFSIALMATIQAYQSIQQSRNTYTFGLLAAGIGLLIKCLSMWPLTASYGTAGASISTLLGLGATLCCFVVSEQRRAQSSINHFWHEGNYGKKLFICLGIMASVLFLYYSFVAILLNGPLTHRLQALLFCLGGVGLGGAAFIGAAIKIKLLTIREWLLVPFGKKLLRRGEKHEIR</sequence>
<feature type="transmembrane region" description="Helical" evidence="6">
    <location>
        <begin position="240"/>
        <end position="260"/>
    </location>
</feature>
<dbReference type="EMBL" id="CACRTX010000002">
    <property type="protein sequence ID" value="VYT69116.1"/>
    <property type="molecule type" value="Genomic_DNA"/>
</dbReference>
<protein>
    <submittedName>
        <fullName evidence="7">Putative cell division protein YtgP</fullName>
    </submittedName>
</protein>
<comment type="subcellular location">
    <subcellularLocation>
        <location evidence="1">Cell membrane</location>
        <topology evidence="1">Multi-pass membrane protein</topology>
    </subcellularLocation>
</comment>
<dbReference type="RefSeq" id="WP_416135767.1">
    <property type="nucleotide sequence ID" value="NZ_CACRTX010000002.1"/>
</dbReference>
<evidence type="ECO:0000256" key="5">
    <source>
        <dbReference type="ARBA" id="ARBA00023136"/>
    </source>
</evidence>
<dbReference type="CDD" id="cd13124">
    <property type="entry name" value="MATE_SpoVB_like"/>
    <property type="match status" value="1"/>
</dbReference>
<evidence type="ECO:0000256" key="1">
    <source>
        <dbReference type="ARBA" id="ARBA00004651"/>
    </source>
</evidence>
<accession>A0A6N2YTC1</accession>
<keyword evidence="3 6" id="KW-0812">Transmembrane</keyword>
<feature type="transmembrane region" description="Helical" evidence="6">
    <location>
        <begin position="461"/>
        <end position="482"/>
    </location>
</feature>
<dbReference type="Pfam" id="PF01943">
    <property type="entry name" value="Polysacc_synt"/>
    <property type="match status" value="1"/>
</dbReference>
<feature type="transmembrane region" description="Helical" evidence="6">
    <location>
        <begin position="160"/>
        <end position="181"/>
    </location>
</feature>
<feature type="transmembrane region" description="Helical" evidence="6">
    <location>
        <begin position="394"/>
        <end position="414"/>
    </location>
</feature>
<feature type="transmembrane region" description="Helical" evidence="6">
    <location>
        <begin position="187"/>
        <end position="206"/>
    </location>
</feature>
<feature type="transmembrane region" description="Helical" evidence="6">
    <location>
        <begin position="494"/>
        <end position="514"/>
    </location>
</feature>
<feature type="transmembrane region" description="Helical" evidence="6">
    <location>
        <begin position="292"/>
        <end position="312"/>
    </location>
</feature>
<name>A0A6N2YTC1_ENTCA</name>
<feature type="transmembrane region" description="Helical" evidence="6">
    <location>
        <begin position="12"/>
        <end position="30"/>
    </location>
</feature>
<dbReference type="GO" id="GO:0005886">
    <property type="term" value="C:plasma membrane"/>
    <property type="evidence" value="ECO:0007669"/>
    <property type="project" value="UniProtKB-SubCell"/>
</dbReference>
<keyword evidence="4 6" id="KW-1133">Transmembrane helix</keyword>
<feature type="transmembrane region" description="Helical" evidence="6">
    <location>
        <begin position="333"/>
        <end position="352"/>
    </location>
</feature>
<reference evidence="7" key="1">
    <citation type="submission" date="2019-11" db="EMBL/GenBank/DDBJ databases">
        <authorList>
            <person name="Feng L."/>
        </authorList>
    </citation>
    <scope>NUCLEOTIDE SEQUENCE</scope>
    <source>
        <strain evidence="7">ECasseliflavusLFYP2</strain>
    </source>
</reference>
<dbReference type="AlphaFoldDB" id="A0A6N2YTC1"/>